<dbReference type="InterPro" id="IPR000792">
    <property type="entry name" value="Tscrpt_reg_LuxR_C"/>
</dbReference>
<evidence type="ECO:0000313" key="5">
    <source>
        <dbReference type="Proteomes" id="UP000219612"/>
    </source>
</evidence>
<dbReference type="PRINTS" id="PR00038">
    <property type="entry name" value="HTHLUXR"/>
</dbReference>
<dbReference type="InterPro" id="IPR041664">
    <property type="entry name" value="AAA_16"/>
</dbReference>
<dbReference type="AlphaFoldDB" id="A0A285J017"/>
<organism evidence="4 5">
    <name type="scientific">Paractinoplanes atraurantiacus</name>
    <dbReference type="NCBI Taxonomy" id="1036182"/>
    <lineage>
        <taxon>Bacteria</taxon>
        <taxon>Bacillati</taxon>
        <taxon>Actinomycetota</taxon>
        <taxon>Actinomycetes</taxon>
        <taxon>Micromonosporales</taxon>
        <taxon>Micromonosporaceae</taxon>
        <taxon>Paractinoplanes</taxon>
    </lineage>
</organism>
<dbReference type="GO" id="GO:0003677">
    <property type="term" value="F:DNA binding"/>
    <property type="evidence" value="ECO:0007669"/>
    <property type="project" value="InterPro"/>
</dbReference>
<evidence type="ECO:0000313" key="4">
    <source>
        <dbReference type="EMBL" id="SNY53649.1"/>
    </source>
</evidence>
<dbReference type="SMART" id="SM00421">
    <property type="entry name" value="HTH_LUXR"/>
    <property type="match status" value="1"/>
</dbReference>
<dbReference type="PANTHER" id="PTHR16305">
    <property type="entry name" value="TESTICULAR SOLUBLE ADENYLYL CYCLASE"/>
    <property type="match status" value="1"/>
</dbReference>
<evidence type="ECO:0000259" key="3">
    <source>
        <dbReference type="PROSITE" id="PS50043"/>
    </source>
</evidence>
<dbReference type="SUPFAM" id="SSF52540">
    <property type="entry name" value="P-loop containing nucleoside triphosphate hydrolases"/>
    <property type="match status" value="1"/>
</dbReference>
<dbReference type="Pfam" id="PF00196">
    <property type="entry name" value="GerE"/>
    <property type="match status" value="1"/>
</dbReference>
<evidence type="ECO:0000256" key="2">
    <source>
        <dbReference type="ARBA" id="ARBA00022840"/>
    </source>
</evidence>
<dbReference type="CDD" id="cd06170">
    <property type="entry name" value="LuxR_C_like"/>
    <property type="match status" value="1"/>
</dbReference>
<dbReference type="InterPro" id="IPR027417">
    <property type="entry name" value="P-loop_NTPase"/>
</dbReference>
<proteinExistence type="predicted"/>
<dbReference type="PANTHER" id="PTHR16305:SF35">
    <property type="entry name" value="TRANSCRIPTIONAL ACTIVATOR DOMAIN"/>
    <property type="match status" value="1"/>
</dbReference>
<gene>
    <name evidence="4" type="ORF">SAMN05421748_114114</name>
</gene>
<dbReference type="Gene3D" id="3.40.50.300">
    <property type="entry name" value="P-loop containing nucleotide triphosphate hydrolases"/>
    <property type="match status" value="1"/>
</dbReference>
<evidence type="ECO:0000256" key="1">
    <source>
        <dbReference type="ARBA" id="ARBA00022741"/>
    </source>
</evidence>
<dbReference type="Pfam" id="PF13191">
    <property type="entry name" value="AAA_16"/>
    <property type="match status" value="1"/>
</dbReference>
<dbReference type="SUPFAM" id="SSF46894">
    <property type="entry name" value="C-terminal effector domain of the bipartite response regulators"/>
    <property type="match status" value="1"/>
</dbReference>
<sequence>MTGGLRGRDAVRETLAGLLDPRRRYGATLTVVGPPGMGKSAVLRHAAETGEGHGYQVFRAAGYPDEHPFAGSGLHQILRQVRRRLGPLPASLAPSARALNLYGEDAAGLRSRLLDGATALLGEAARRGPVLAVVDDVHMFDPVSRHVVEALAEPLRRRPVVVLTSSRPDPAHTLPAAFRLPPLSERDAATLLAEQPQSPVGRGRLDLLRTARGNPGALVELARIMGGTGTNNIRRLPFTQALALRQRYAAVLDALPPDTARLVDYAGTQIGGETSAVLLAATGLPAERAEAALADAVRAGILYEDVDVGEVVFCDPLVKVAVFNHHSGADRTRIHRAFAALLPDGCLIQTVHRAATATGPDDVVADALARAAGEAQQTQPFLSTVAHEWSALLSTSVTDARARQIRAVRGAGRVGQTAWVAQLAAEARLAALGGPLGMAVDIEVALALARAGRQRQAMDRLLSGLRAAPEDMNDFQVAATAGVIATLSGLPEHRSEFATLSAAFPELVLPAHQADAAGDVAGAVEMRLSTLAEMRSAGTLATAPEMWMPLVAGLLDLGRWTEAAAILDEAEQACVRADHPLLEIELVALRAALAALHGDGATARRLADSVWAAVDLCENGRLLVMLCHAQGLAALAQDDFESAYRYFRRLFDAAGRPLFPDPTGRALLGLAISATRAGETVDAAKVLGTYGEPASDRAGTVVEHATALLVEDPLVEARLVRAAATSAPFDRAMARYHHGAWLRRRRRYLEARVLLRAAVETFESLGAAGFAIWARFELTAAGSGPAERRPNQRAYRGIAASLSPQQRQVAELAVEGLSNKEIAARLMLSHRTVGSHLRNVYLKLGVSSRTSLRDLLAA</sequence>
<dbReference type="RefSeq" id="WP_097323199.1">
    <property type="nucleotide sequence ID" value="NZ_OBDY01000014.1"/>
</dbReference>
<dbReference type="PROSITE" id="PS50043">
    <property type="entry name" value="HTH_LUXR_2"/>
    <property type="match status" value="1"/>
</dbReference>
<feature type="domain" description="HTH luxR-type" evidence="3">
    <location>
        <begin position="795"/>
        <end position="858"/>
    </location>
</feature>
<dbReference type="EMBL" id="OBDY01000014">
    <property type="protein sequence ID" value="SNY53649.1"/>
    <property type="molecule type" value="Genomic_DNA"/>
</dbReference>
<dbReference type="PROSITE" id="PS00622">
    <property type="entry name" value="HTH_LUXR_1"/>
    <property type="match status" value="1"/>
</dbReference>
<dbReference type="InterPro" id="IPR016032">
    <property type="entry name" value="Sig_transdc_resp-reg_C-effctor"/>
</dbReference>
<keyword evidence="5" id="KW-1185">Reference proteome</keyword>
<reference evidence="4 5" key="1">
    <citation type="submission" date="2017-09" db="EMBL/GenBank/DDBJ databases">
        <authorList>
            <person name="Ehlers B."/>
            <person name="Leendertz F.H."/>
        </authorList>
    </citation>
    <scope>NUCLEOTIDE SEQUENCE [LARGE SCALE GENOMIC DNA]</scope>
    <source>
        <strain evidence="4 5">CGMCC 4.6857</strain>
    </source>
</reference>
<dbReference type="InterPro" id="IPR011990">
    <property type="entry name" value="TPR-like_helical_dom_sf"/>
</dbReference>
<dbReference type="GO" id="GO:0005737">
    <property type="term" value="C:cytoplasm"/>
    <property type="evidence" value="ECO:0007669"/>
    <property type="project" value="TreeGrafter"/>
</dbReference>
<dbReference type="Proteomes" id="UP000219612">
    <property type="component" value="Unassembled WGS sequence"/>
</dbReference>
<keyword evidence="1" id="KW-0547">Nucleotide-binding</keyword>
<dbReference type="Gene3D" id="1.25.40.10">
    <property type="entry name" value="Tetratricopeptide repeat domain"/>
    <property type="match status" value="1"/>
</dbReference>
<dbReference type="GO" id="GO:0006355">
    <property type="term" value="P:regulation of DNA-templated transcription"/>
    <property type="evidence" value="ECO:0007669"/>
    <property type="project" value="InterPro"/>
</dbReference>
<name>A0A285J017_9ACTN</name>
<accession>A0A285J017</accession>
<dbReference type="InterPro" id="IPR036388">
    <property type="entry name" value="WH-like_DNA-bd_sf"/>
</dbReference>
<dbReference type="GO" id="GO:0005524">
    <property type="term" value="F:ATP binding"/>
    <property type="evidence" value="ECO:0007669"/>
    <property type="project" value="UniProtKB-KW"/>
</dbReference>
<protein>
    <submittedName>
        <fullName evidence="4">Regulatory protein, luxR family</fullName>
    </submittedName>
</protein>
<dbReference type="Gene3D" id="1.10.10.10">
    <property type="entry name" value="Winged helix-like DNA-binding domain superfamily/Winged helix DNA-binding domain"/>
    <property type="match status" value="1"/>
</dbReference>
<dbReference type="OrthoDB" id="3277179at2"/>
<dbReference type="GO" id="GO:0004016">
    <property type="term" value="F:adenylate cyclase activity"/>
    <property type="evidence" value="ECO:0007669"/>
    <property type="project" value="TreeGrafter"/>
</dbReference>
<keyword evidence="2" id="KW-0067">ATP-binding</keyword>